<protein>
    <submittedName>
        <fullName evidence="5">Kelch repeat protein-like protein</fullName>
    </submittedName>
</protein>
<dbReference type="Proteomes" id="UP001456524">
    <property type="component" value="Unassembled WGS sequence"/>
</dbReference>
<proteinExistence type="predicted"/>
<feature type="region of interest" description="Disordered" evidence="3">
    <location>
        <begin position="1"/>
        <end position="26"/>
    </location>
</feature>
<comment type="caution">
    <text evidence="5">The sequence shown here is derived from an EMBL/GenBank/DDBJ whole genome shotgun (WGS) entry which is preliminary data.</text>
</comment>
<feature type="region of interest" description="Disordered" evidence="3">
    <location>
        <begin position="856"/>
        <end position="894"/>
    </location>
</feature>
<accession>A0ABR1XXZ2</accession>
<dbReference type="SUPFAM" id="SSF50965">
    <property type="entry name" value="Galactose oxidase, central domain"/>
    <property type="match status" value="1"/>
</dbReference>
<dbReference type="EMBL" id="JBBWUH010000004">
    <property type="protein sequence ID" value="KAK8170241.1"/>
    <property type="molecule type" value="Genomic_DNA"/>
</dbReference>
<dbReference type="InterPro" id="IPR011043">
    <property type="entry name" value="Gal_Oxase/kelch_b-propeller"/>
</dbReference>
<evidence type="ECO:0000256" key="1">
    <source>
        <dbReference type="ARBA" id="ARBA00022441"/>
    </source>
</evidence>
<keyword evidence="6" id="KW-1185">Reference proteome</keyword>
<keyword evidence="4" id="KW-0472">Membrane</keyword>
<dbReference type="PANTHER" id="PTHR46093:SF18">
    <property type="entry name" value="FIBRONECTIN TYPE-III DOMAIN-CONTAINING PROTEIN"/>
    <property type="match status" value="1"/>
</dbReference>
<keyword evidence="4" id="KW-1133">Transmembrane helix</keyword>
<reference evidence="5 6" key="1">
    <citation type="journal article" date="2022" name="G3 (Bethesda)">
        <title>Enemy or ally: a genomic approach to elucidate the lifestyle of Phyllosticta citrichinaensis.</title>
        <authorList>
            <person name="Buijs V.A."/>
            <person name="Groenewald J.Z."/>
            <person name="Haridas S."/>
            <person name="LaButti K.M."/>
            <person name="Lipzen A."/>
            <person name="Martin F.M."/>
            <person name="Barry K."/>
            <person name="Grigoriev I.V."/>
            <person name="Crous P.W."/>
            <person name="Seidl M.F."/>
        </authorList>
    </citation>
    <scope>NUCLEOTIDE SEQUENCE [LARGE SCALE GENOMIC DNA]</scope>
    <source>
        <strain evidence="5 6">CBS 129764</strain>
    </source>
</reference>
<organism evidence="5 6">
    <name type="scientific">Phyllosticta citrichinensis</name>
    <dbReference type="NCBI Taxonomy" id="1130410"/>
    <lineage>
        <taxon>Eukaryota</taxon>
        <taxon>Fungi</taxon>
        <taxon>Dikarya</taxon>
        <taxon>Ascomycota</taxon>
        <taxon>Pezizomycotina</taxon>
        <taxon>Dothideomycetes</taxon>
        <taxon>Dothideomycetes incertae sedis</taxon>
        <taxon>Botryosphaeriales</taxon>
        <taxon>Phyllostictaceae</taxon>
        <taxon>Phyllosticta</taxon>
    </lineage>
</organism>
<evidence type="ECO:0000313" key="5">
    <source>
        <dbReference type="EMBL" id="KAK8170241.1"/>
    </source>
</evidence>
<feature type="region of interest" description="Disordered" evidence="3">
    <location>
        <begin position="81"/>
        <end position="101"/>
    </location>
</feature>
<dbReference type="Pfam" id="PF24681">
    <property type="entry name" value="Kelch_KLHDC2_KLHL20_DRC7"/>
    <property type="match status" value="1"/>
</dbReference>
<feature type="transmembrane region" description="Helical" evidence="4">
    <location>
        <begin position="673"/>
        <end position="699"/>
    </location>
</feature>
<gene>
    <name evidence="5" type="ORF">IWX90DRAFT_203530</name>
</gene>
<name>A0ABR1XXZ2_9PEZI</name>
<dbReference type="Gene3D" id="2.120.10.80">
    <property type="entry name" value="Kelch-type beta propeller"/>
    <property type="match status" value="2"/>
</dbReference>
<evidence type="ECO:0000256" key="3">
    <source>
        <dbReference type="SAM" id="MobiDB-lite"/>
    </source>
</evidence>
<keyword evidence="1" id="KW-0880">Kelch repeat</keyword>
<feature type="compositionally biased region" description="Low complexity" evidence="3">
    <location>
        <begin position="723"/>
        <end position="738"/>
    </location>
</feature>
<sequence length="918" mass="95180">MSRPSSSTSTMAAPPKRLPPITAANPRRESIFREVGLLDGDDATLVPFPTPGGGVVPVVASAGRSTGKVRFTPDAEVFGGAAVTNRSRREGGESEEEDDLLGRGSPRIAAVRNQPGWWTGYKIGLLVLLAVVLLPVLAGSRRTFMWGAEAGVPRVDYKEWSGGAKGRSDLLVKRDKSPTDVCTRWSQATAVVNGTLYVYGGRAKTDASQSSNTWSKQPLNQNHLSTADASDNDFLSLDLSKSWQISSPSFTGLPKPSGPPAVSLAYLWNSRSSLFLYGGEFQDSTNGNKPDYPPAFSLWEYAIGSASWTEHASPKTSAGTHAASAGQSVQRAAEGAGVNIASLGRGFYFGGHLDTWTTEGWSNQIARVYLKSLVEYTFPGYGNGEVAALKTAGADGVWRNVTEGGLQETSGFPERADGILVFVPGFGPEGILVGLAGGTNSTFTQMNVLDVYDISSSTWYKQATTGTAPKIRVNPCAVVAAAADGSSYNMYMFGGQDLGNDQTQYNDMWILTMPSFTWIAVDQTDQSIPYARAGHTCNIWDGQLVLVGGYVGTELSCDSPGVYVFNASSLEWATRFTALSDREGNPFSQHPNQAGSNVSAGLEGSYSYLVPSPVVKAVGGNATGGATATTPAQSASAGPLATGKPLTYTISGPTATTTSTINNTTDSSTGPNVGAIVAGVIAGVAGVGAAYFGFCAWIYRRQVALYKRHMAVAHSSPSHHGRNASINNSASGGSGNNEKAVVGGLGAAAMLPATHGSVDMSSSSGKTSYERDRERALAAGAAIGHSHGKYGSGSGQWLGAGLWGSSTGTGTFTGSSGGNGNNALHSAHTSLGGSGEGVGAVVGGLAAGNNGAGGGWVGAGGRERERERYGSGAGLMPPQPRSNASSTDDLLAGQEPSFWGAHGVLLNPRRSLRVINRD</sequence>
<evidence type="ECO:0000256" key="4">
    <source>
        <dbReference type="SAM" id="Phobius"/>
    </source>
</evidence>
<dbReference type="PANTHER" id="PTHR46093">
    <property type="entry name" value="ACYL-COA-BINDING DOMAIN-CONTAINING PROTEIN 5"/>
    <property type="match status" value="1"/>
</dbReference>
<keyword evidence="2" id="KW-0677">Repeat</keyword>
<dbReference type="InterPro" id="IPR015915">
    <property type="entry name" value="Kelch-typ_b-propeller"/>
</dbReference>
<feature type="region of interest" description="Disordered" evidence="3">
    <location>
        <begin position="714"/>
        <end position="738"/>
    </location>
</feature>
<keyword evidence="4" id="KW-0812">Transmembrane</keyword>
<feature type="transmembrane region" description="Helical" evidence="4">
    <location>
        <begin position="117"/>
        <end position="138"/>
    </location>
</feature>
<evidence type="ECO:0000256" key="2">
    <source>
        <dbReference type="ARBA" id="ARBA00022737"/>
    </source>
</evidence>
<evidence type="ECO:0000313" key="6">
    <source>
        <dbReference type="Proteomes" id="UP001456524"/>
    </source>
</evidence>
<feature type="compositionally biased region" description="Low complexity" evidence="3">
    <location>
        <begin position="1"/>
        <end position="14"/>
    </location>
</feature>